<feature type="transmembrane region" description="Helical" evidence="5">
    <location>
        <begin position="32"/>
        <end position="56"/>
    </location>
</feature>
<reference evidence="7 8" key="1">
    <citation type="submission" date="2024-05" db="EMBL/GenBank/DDBJ databases">
        <authorList>
            <person name="Wallberg A."/>
        </authorList>
    </citation>
    <scope>NUCLEOTIDE SEQUENCE [LARGE SCALE GENOMIC DNA]</scope>
</reference>
<evidence type="ECO:0000256" key="4">
    <source>
        <dbReference type="RuleBase" id="RU004262"/>
    </source>
</evidence>
<evidence type="ECO:0000313" key="7">
    <source>
        <dbReference type="EMBL" id="CAL4168526.1"/>
    </source>
</evidence>
<evidence type="ECO:0000259" key="6">
    <source>
        <dbReference type="Pfam" id="PF00151"/>
    </source>
</evidence>
<accession>A0AAV2S698</accession>
<evidence type="ECO:0000256" key="1">
    <source>
        <dbReference type="ARBA" id="ARBA00004613"/>
    </source>
</evidence>
<dbReference type="Gene3D" id="3.40.50.1820">
    <property type="entry name" value="alpha/beta hydrolase"/>
    <property type="match status" value="1"/>
</dbReference>
<dbReference type="EMBL" id="CAXKWB010049408">
    <property type="protein sequence ID" value="CAL4168526.1"/>
    <property type="molecule type" value="Genomic_DNA"/>
</dbReference>
<dbReference type="SUPFAM" id="SSF53474">
    <property type="entry name" value="alpha/beta-Hydrolases"/>
    <property type="match status" value="1"/>
</dbReference>
<feature type="domain" description="Lipase" evidence="6">
    <location>
        <begin position="71"/>
        <end position="316"/>
    </location>
</feature>
<dbReference type="InterPro" id="IPR013818">
    <property type="entry name" value="Lipase"/>
</dbReference>
<evidence type="ECO:0000313" key="8">
    <source>
        <dbReference type="Proteomes" id="UP001497623"/>
    </source>
</evidence>
<proteinExistence type="inferred from homology"/>
<dbReference type="GO" id="GO:0016298">
    <property type="term" value="F:lipase activity"/>
    <property type="evidence" value="ECO:0007669"/>
    <property type="project" value="InterPro"/>
</dbReference>
<keyword evidence="8" id="KW-1185">Reference proteome</keyword>
<evidence type="ECO:0000256" key="5">
    <source>
        <dbReference type="SAM" id="Phobius"/>
    </source>
</evidence>
<dbReference type="PANTHER" id="PTHR11610:SF173">
    <property type="entry name" value="LIPASE DOMAIN-CONTAINING PROTEIN-RELATED"/>
    <property type="match status" value="1"/>
</dbReference>
<dbReference type="PANTHER" id="PTHR11610">
    <property type="entry name" value="LIPASE"/>
    <property type="match status" value="1"/>
</dbReference>
<comment type="similarity">
    <text evidence="2 4">Belongs to the AB hydrolase superfamily. Lipase family.</text>
</comment>
<organism evidence="7 8">
    <name type="scientific">Meganyctiphanes norvegica</name>
    <name type="common">Northern krill</name>
    <name type="synonym">Thysanopoda norvegica</name>
    <dbReference type="NCBI Taxonomy" id="48144"/>
    <lineage>
        <taxon>Eukaryota</taxon>
        <taxon>Metazoa</taxon>
        <taxon>Ecdysozoa</taxon>
        <taxon>Arthropoda</taxon>
        <taxon>Crustacea</taxon>
        <taxon>Multicrustacea</taxon>
        <taxon>Malacostraca</taxon>
        <taxon>Eumalacostraca</taxon>
        <taxon>Eucarida</taxon>
        <taxon>Euphausiacea</taxon>
        <taxon>Euphausiidae</taxon>
        <taxon>Meganyctiphanes</taxon>
    </lineage>
</organism>
<protein>
    <recommendedName>
        <fullName evidence="6">Lipase domain-containing protein</fullName>
    </recommendedName>
</protein>
<dbReference type="AlphaFoldDB" id="A0AAV2S698"/>
<dbReference type="PRINTS" id="PR00821">
    <property type="entry name" value="TAGLIPASE"/>
</dbReference>
<keyword evidence="5" id="KW-0472">Membrane</keyword>
<keyword evidence="5" id="KW-0812">Transmembrane</keyword>
<name>A0AAV2S698_MEGNR</name>
<gene>
    <name evidence="7" type="ORF">MNOR_LOCUS33710</name>
</gene>
<evidence type="ECO:0000256" key="3">
    <source>
        <dbReference type="ARBA" id="ARBA00022525"/>
    </source>
</evidence>
<keyword evidence="5" id="KW-1133">Transmembrane helix</keyword>
<dbReference type="InterPro" id="IPR000734">
    <property type="entry name" value="TAG_lipase"/>
</dbReference>
<dbReference type="Pfam" id="PF00151">
    <property type="entry name" value="Lipase"/>
    <property type="match status" value="1"/>
</dbReference>
<dbReference type="InterPro" id="IPR029058">
    <property type="entry name" value="AB_hydrolase_fold"/>
</dbReference>
<comment type="caution">
    <text evidence="7">The sequence shown here is derived from an EMBL/GenBank/DDBJ whole genome shotgun (WGS) entry which is preliminary data.</text>
</comment>
<dbReference type="GO" id="GO:0016042">
    <property type="term" value="P:lipid catabolic process"/>
    <property type="evidence" value="ECO:0007669"/>
    <property type="project" value="TreeGrafter"/>
</dbReference>
<comment type="subcellular location">
    <subcellularLocation>
        <location evidence="1">Secreted</location>
    </subcellularLocation>
</comment>
<evidence type="ECO:0000256" key="2">
    <source>
        <dbReference type="ARBA" id="ARBA00010701"/>
    </source>
</evidence>
<dbReference type="GO" id="GO:0017171">
    <property type="term" value="F:serine hydrolase activity"/>
    <property type="evidence" value="ECO:0007669"/>
    <property type="project" value="TreeGrafter"/>
</dbReference>
<dbReference type="GO" id="GO:0005615">
    <property type="term" value="C:extracellular space"/>
    <property type="evidence" value="ECO:0007669"/>
    <property type="project" value="TreeGrafter"/>
</dbReference>
<sequence length="322" mass="36321">MSFISHREKNFVERNSINLKNDKSYLSTDNSILIPSVILIISTTVIAALIQLWMIFPTGKKGIRFYYQTSNNTSRQELTSRDAAPISSSTNVTVIIHGFLESSKSEWIKTLTTALLNPEYGSDQVIILVDYWDVMFAPRLQLRSYIAKETADLLDYFALHKQLNLSQSHLIGFSFGGNILGIVTHHITEGTLGRVTGIDPGDDFKMSEEEFDPSYYLDESDADIVTTIRCSSIGDTYPATSIDFYPNGGLIQPGCDKWYMPKFVQNLCSHVRAPYLMIEAYEQSNSISFEGCSCDDYESYINKTCPCKTKNNFGISINPRFM</sequence>
<feature type="non-terminal residue" evidence="7">
    <location>
        <position position="322"/>
    </location>
</feature>
<dbReference type="Proteomes" id="UP001497623">
    <property type="component" value="Unassembled WGS sequence"/>
</dbReference>
<keyword evidence="3" id="KW-0964">Secreted</keyword>